<feature type="compositionally biased region" description="Polar residues" evidence="9">
    <location>
        <begin position="827"/>
        <end position="837"/>
    </location>
</feature>
<feature type="binding site" evidence="7">
    <location>
        <position position="193"/>
    </location>
    <ligand>
        <name>Na(+)</name>
        <dbReference type="ChEBI" id="CHEBI:29101"/>
        <label>1</label>
    </ligand>
</feature>
<feature type="transmembrane region" description="Helical" evidence="10">
    <location>
        <begin position="464"/>
        <end position="489"/>
    </location>
</feature>
<feature type="transmembrane region" description="Helical" evidence="10">
    <location>
        <begin position="603"/>
        <end position="624"/>
    </location>
</feature>
<comment type="subcellular location">
    <subcellularLocation>
        <location evidence="1">Membrane</location>
        <topology evidence="1">Multi-pass membrane protein</topology>
    </subcellularLocation>
</comment>
<feature type="binding site" evidence="7">
    <location>
        <position position="438"/>
    </location>
    <ligand>
        <name>Na(+)</name>
        <dbReference type="ChEBI" id="CHEBI:29101"/>
        <label>1</label>
    </ligand>
</feature>
<dbReference type="GO" id="GO:0015179">
    <property type="term" value="F:L-amino acid transmembrane transporter activity"/>
    <property type="evidence" value="ECO:0007669"/>
    <property type="project" value="TreeGrafter"/>
</dbReference>
<feature type="compositionally biased region" description="Polar residues" evidence="9">
    <location>
        <begin position="940"/>
        <end position="950"/>
    </location>
</feature>
<evidence type="ECO:0000256" key="4">
    <source>
        <dbReference type="ARBA" id="ARBA00022847"/>
    </source>
</evidence>
<keyword evidence="12" id="KW-1185">Reference proteome</keyword>
<feature type="transmembrane region" description="Helical" evidence="10">
    <location>
        <begin position="566"/>
        <end position="591"/>
    </location>
</feature>
<evidence type="ECO:0000256" key="3">
    <source>
        <dbReference type="ARBA" id="ARBA00022692"/>
    </source>
</evidence>
<dbReference type="InterPro" id="IPR037272">
    <property type="entry name" value="SNS_sf"/>
</dbReference>
<evidence type="ECO:0000256" key="9">
    <source>
        <dbReference type="SAM" id="MobiDB-lite"/>
    </source>
</evidence>
<dbReference type="GO" id="GO:0005283">
    <property type="term" value="F:amino acid:sodium symporter activity"/>
    <property type="evidence" value="ECO:0007669"/>
    <property type="project" value="TreeGrafter"/>
</dbReference>
<feature type="binding site" evidence="7">
    <location>
        <position position="539"/>
    </location>
    <ligand>
        <name>Na(+)</name>
        <dbReference type="ChEBI" id="CHEBI:29101"/>
        <label>1</label>
    </ligand>
</feature>
<gene>
    <name evidence="11" type="ORF">DdX_02040</name>
</gene>
<feature type="compositionally biased region" description="Polar residues" evidence="9">
    <location>
        <begin position="984"/>
        <end position="997"/>
    </location>
</feature>
<feature type="binding site" evidence="7">
    <location>
        <position position="186"/>
    </location>
    <ligand>
        <name>Na(+)</name>
        <dbReference type="ChEBI" id="CHEBI:29101"/>
        <label>1</label>
    </ligand>
</feature>
<dbReference type="PRINTS" id="PR00176">
    <property type="entry name" value="NANEUSMPORT"/>
</dbReference>
<keyword evidence="7" id="KW-0479">Metal-binding</keyword>
<evidence type="ECO:0000256" key="7">
    <source>
        <dbReference type="PIRSR" id="PIRSR600175-1"/>
    </source>
</evidence>
<dbReference type="GO" id="GO:0005886">
    <property type="term" value="C:plasma membrane"/>
    <property type="evidence" value="ECO:0007669"/>
    <property type="project" value="TreeGrafter"/>
</dbReference>
<accession>A0AAD4NE54</accession>
<feature type="region of interest" description="Disordered" evidence="9">
    <location>
        <begin position="807"/>
        <end position="864"/>
    </location>
</feature>
<feature type="transmembrane region" description="Helical" evidence="10">
    <location>
        <begin position="180"/>
        <end position="197"/>
    </location>
</feature>
<protein>
    <submittedName>
        <fullName evidence="11">Sodium:neurotransmitter symporter family domain-containing protein</fullName>
    </submittedName>
</protein>
<feature type="region of interest" description="Disordered" evidence="9">
    <location>
        <begin position="983"/>
        <end position="1082"/>
    </location>
</feature>
<dbReference type="EMBL" id="JAKKPZ010000002">
    <property type="protein sequence ID" value="KAI1725383.1"/>
    <property type="molecule type" value="Genomic_DNA"/>
</dbReference>
<comment type="caution">
    <text evidence="11">The sequence shown here is derived from an EMBL/GenBank/DDBJ whole genome shotgun (WGS) entry which is preliminary data.</text>
</comment>
<keyword evidence="3 10" id="KW-0812">Transmembrane</keyword>
<dbReference type="SUPFAM" id="SSF161070">
    <property type="entry name" value="SNF-like"/>
    <property type="match status" value="1"/>
</dbReference>
<feature type="region of interest" description="Disordered" evidence="9">
    <location>
        <begin position="889"/>
        <end position="914"/>
    </location>
</feature>
<evidence type="ECO:0000256" key="10">
    <source>
        <dbReference type="SAM" id="Phobius"/>
    </source>
</evidence>
<feature type="transmembrane region" description="Helical" evidence="10">
    <location>
        <begin position="665"/>
        <end position="686"/>
    </location>
</feature>
<feature type="transmembrane region" description="Helical" evidence="10">
    <location>
        <begin position="523"/>
        <end position="545"/>
    </location>
</feature>
<feature type="transmembrane region" description="Helical" evidence="10">
    <location>
        <begin position="251"/>
        <end position="270"/>
    </location>
</feature>
<feature type="compositionally biased region" description="Polar residues" evidence="9">
    <location>
        <begin position="900"/>
        <end position="912"/>
    </location>
</feature>
<name>A0AAD4NE54_9BILA</name>
<keyword evidence="4" id="KW-0769">Symport</keyword>
<sequence length="1082" mass="122253">MSSTSVITDSSRFATNKSGLRSPRTPTETLEQQIKRLIFRNELHRNFPQVVQRAKEFDGMLVELLKYLENGQLENASVFYIKCLSFVEETDEILANLEIRSTSSSKIASQFERDVARKLEMLVNKECDRISVTDLHLGEAKSRSRFWKILCMDGDKETKQSDEDAETEHVRDLWGTQIEFFLSCLGFIVGVGNTLRFPSMIFRYGGTFFIGWLICLAVFGFPLVYMHLAIGQYSGLSASGAFGEMMPVASGIGWALVLLAVPVAIYYNIIVAWSLYYFWYSFLGVFSANGLSWNQCSSEWITRFNCCELQGPTGGLEYKECYANPYALTSTEAFFHYQVLNRTLLESPTLGPVQGHLLIALAVAWIFVFFGVFKGLGSIGWAVTVTATVPYLLLFILLLRGISLKGASVGLSFLFKPNISAFWSTAMWKSAAEQVFYSLGIDAGPLISMASFSRYRNNIYRDAIVLVVIDTFTSLLCGMVIFSFIGFLATAQGKQITDILKHDSLYLSFTVYPGVTSFMDWGFLWAMLFFAMLTLSALDAEFAWLEMIASSIMNLFESKEKRLENRLLAMLCVFCFICGIPLCTRGGIFIFHAIENLNANWNAFSLSLTQVIVVCFVYGVDNFLEDISEMLRVQKPVNSEALPHLDSTMYYWKQLKHFMGPVGGYIKYTWSITSPTILVALLITSVWRYERVSFTGHILPWYYEGIAWTVMIGPLLIVPCNVLYTIYDAKKKGKSFKSIVSSTTWRHKKKEEESKQPQHIVDVENDYWYIDPLSRGASAKSNRNFPKISVTCVEDDANYSRMKEKIREMEEKMSASPAISPLPSPRQVLSSPSNNGKSSRVEEESQSSSEDMGDDSNLDSEEEKCNGQNRIIGRIRDWQALSATEQATVITPDEPKQHHSNTIANSPIPSTSRENRWLTNYPMKDEASDSFLFGPPPVQNKAQTSNQLNRIKNRHDRGSDQRRNRALKDSPINLIEMIDFDTPNRPSFSGNARNNSGVVDHRMARQRQNSRHSDSFTEDQSVNSQISLHLRNKPTLRNAPSVSSTSSVGRQNTVAQTQTPLRLKRPSPIRVNPPRMISNNET</sequence>
<evidence type="ECO:0000256" key="5">
    <source>
        <dbReference type="ARBA" id="ARBA00022989"/>
    </source>
</evidence>
<dbReference type="Proteomes" id="UP001201812">
    <property type="component" value="Unassembled WGS sequence"/>
</dbReference>
<feature type="compositionally biased region" description="Basic and acidic residues" evidence="9">
    <location>
        <begin position="956"/>
        <end position="968"/>
    </location>
</feature>
<keyword evidence="7" id="KW-0915">Sodium</keyword>
<dbReference type="PANTHER" id="PTHR11616">
    <property type="entry name" value="SODIUM/CHLORIDE DEPENDENT TRANSPORTER"/>
    <property type="match status" value="1"/>
</dbReference>
<evidence type="ECO:0000313" key="11">
    <source>
        <dbReference type="EMBL" id="KAI1725383.1"/>
    </source>
</evidence>
<feature type="region of interest" description="Disordered" evidence="9">
    <location>
        <begin position="1"/>
        <end position="27"/>
    </location>
</feature>
<feature type="compositionally biased region" description="Acidic residues" evidence="9">
    <location>
        <begin position="851"/>
        <end position="862"/>
    </location>
</feature>
<dbReference type="AlphaFoldDB" id="A0AAD4NE54"/>
<keyword evidence="6 10" id="KW-0472">Membrane</keyword>
<dbReference type="InterPro" id="IPR000175">
    <property type="entry name" value="Na/ntran_symport"/>
</dbReference>
<dbReference type="PANTHER" id="PTHR11616:SF324">
    <property type="entry name" value="SODIUM-DEPENDENT TRANSPORTER SNF-12"/>
    <property type="match status" value="1"/>
</dbReference>
<feature type="transmembrane region" description="Helical" evidence="10">
    <location>
        <begin position="706"/>
        <end position="727"/>
    </location>
</feature>
<feature type="transmembrane region" description="Helical" evidence="10">
    <location>
        <begin position="209"/>
        <end position="230"/>
    </location>
</feature>
<feature type="region of interest" description="Disordered" evidence="9">
    <location>
        <begin position="934"/>
        <end position="970"/>
    </location>
</feature>
<feature type="transmembrane region" description="Helical" evidence="10">
    <location>
        <begin position="379"/>
        <end position="399"/>
    </location>
</feature>
<dbReference type="GO" id="GO:0089718">
    <property type="term" value="P:amino acid import across plasma membrane"/>
    <property type="evidence" value="ECO:0007669"/>
    <property type="project" value="TreeGrafter"/>
</dbReference>
<dbReference type="PROSITE" id="PS50267">
    <property type="entry name" value="NA_NEUROTRAN_SYMP_3"/>
    <property type="match status" value="1"/>
</dbReference>
<evidence type="ECO:0000256" key="6">
    <source>
        <dbReference type="ARBA" id="ARBA00023136"/>
    </source>
</evidence>
<evidence type="ECO:0000256" key="8">
    <source>
        <dbReference type="PIRSR" id="PIRSR600175-2"/>
    </source>
</evidence>
<keyword evidence="2" id="KW-0813">Transport</keyword>
<keyword evidence="5 10" id="KW-1133">Transmembrane helix</keyword>
<feature type="transmembrane region" description="Helical" evidence="10">
    <location>
        <begin position="355"/>
        <end position="373"/>
    </location>
</feature>
<feature type="disulfide bond" evidence="8">
    <location>
        <begin position="296"/>
        <end position="306"/>
    </location>
</feature>
<reference evidence="11" key="1">
    <citation type="submission" date="2022-01" db="EMBL/GenBank/DDBJ databases">
        <title>Genome Sequence Resource for Two Populations of Ditylenchus destructor, the Migratory Endoparasitic Phytonematode.</title>
        <authorList>
            <person name="Zhang H."/>
            <person name="Lin R."/>
            <person name="Xie B."/>
        </authorList>
    </citation>
    <scope>NUCLEOTIDE SEQUENCE</scope>
    <source>
        <strain evidence="11">BazhouSP</strain>
    </source>
</reference>
<feature type="compositionally biased region" description="Polar residues" evidence="9">
    <location>
        <begin position="1018"/>
        <end position="1027"/>
    </location>
</feature>
<keyword evidence="8" id="KW-1015">Disulfide bond</keyword>
<dbReference type="Pfam" id="PF00209">
    <property type="entry name" value="SNF"/>
    <property type="match status" value="1"/>
</dbReference>
<proteinExistence type="predicted"/>
<feature type="compositionally biased region" description="Polar residues" evidence="9">
    <location>
        <begin position="1038"/>
        <end position="1060"/>
    </location>
</feature>
<feature type="binding site" evidence="7">
    <location>
        <position position="189"/>
    </location>
    <ligand>
        <name>Na(+)</name>
        <dbReference type="ChEBI" id="CHEBI:29101"/>
        <label>1</label>
    </ligand>
</feature>
<evidence type="ECO:0000256" key="2">
    <source>
        <dbReference type="ARBA" id="ARBA00022448"/>
    </source>
</evidence>
<dbReference type="CDD" id="cd10324">
    <property type="entry name" value="SLC6sbd"/>
    <property type="match status" value="1"/>
</dbReference>
<evidence type="ECO:0000256" key="1">
    <source>
        <dbReference type="ARBA" id="ARBA00004141"/>
    </source>
</evidence>
<dbReference type="GO" id="GO:0046872">
    <property type="term" value="F:metal ion binding"/>
    <property type="evidence" value="ECO:0007669"/>
    <property type="project" value="UniProtKB-KW"/>
</dbReference>
<evidence type="ECO:0000313" key="12">
    <source>
        <dbReference type="Proteomes" id="UP001201812"/>
    </source>
</evidence>
<organism evidence="11 12">
    <name type="scientific">Ditylenchus destructor</name>
    <dbReference type="NCBI Taxonomy" id="166010"/>
    <lineage>
        <taxon>Eukaryota</taxon>
        <taxon>Metazoa</taxon>
        <taxon>Ecdysozoa</taxon>
        <taxon>Nematoda</taxon>
        <taxon>Chromadorea</taxon>
        <taxon>Rhabditida</taxon>
        <taxon>Tylenchina</taxon>
        <taxon>Tylenchomorpha</taxon>
        <taxon>Sphaerularioidea</taxon>
        <taxon>Anguinidae</taxon>
        <taxon>Anguininae</taxon>
        <taxon>Ditylenchus</taxon>
    </lineage>
</organism>